<name>A0AAU9T1J3_THLAR</name>
<organism evidence="3 4">
    <name type="scientific">Thlaspi arvense</name>
    <name type="common">Field penny-cress</name>
    <dbReference type="NCBI Taxonomy" id="13288"/>
    <lineage>
        <taxon>Eukaryota</taxon>
        <taxon>Viridiplantae</taxon>
        <taxon>Streptophyta</taxon>
        <taxon>Embryophyta</taxon>
        <taxon>Tracheophyta</taxon>
        <taxon>Spermatophyta</taxon>
        <taxon>Magnoliopsida</taxon>
        <taxon>eudicotyledons</taxon>
        <taxon>Gunneridae</taxon>
        <taxon>Pentapetalae</taxon>
        <taxon>rosids</taxon>
        <taxon>malvids</taxon>
        <taxon>Brassicales</taxon>
        <taxon>Brassicaceae</taxon>
        <taxon>Thlaspideae</taxon>
        <taxon>Thlaspi</taxon>
    </lineage>
</organism>
<dbReference type="AlphaFoldDB" id="A0AAU9T1J3"/>
<proteinExistence type="predicted"/>
<dbReference type="PANTHER" id="PTHR24414">
    <property type="entry name" value="F-BOX/KELCH-REPEAT PROTEIN SKIP4"/>
    <property type="match status" value="1"/>
</dbReference>
<feature type="region of interest" description="Disordered" evidence="1">
    <location>
        <begin position="15"/>
        <end position="60"/>
    </location>
</feature>
<evidence type="ECO:0000259" key="2">
    <source>
        <dbReference type="Pfam" id="PF25210"/>
    </source>
</evidence>
<feature type="domain" description="FKB95-like N-terminal Kelch" evidence="2">
    <location>
        <begin position="56"/>
        <end position="243"/>
    </location>
</feature>
<dbReference type="SMART" id="SM00612">
    <property type="entry name" value="Kelch"/>
    <property type="match status" value="2"/>
</dbReference>
<keyword evidence="4" id="KW-1185">Reference proteome</keyword>
<evidence type="ECO:0000313" key="4">
    <source>
        <dbReference type="Proteomes" id="UP000836841"/>
    </source>
</evidence>
<dbReference type="InterPro" id="IPR057499">
    <property type="entry name" value="Kelch_FKB95"/>
</dbReference>
<dbReference type="Pfam" id="PF25210">
    <property type="entry name" value="Kelch_FKB95"/>
    <property type="match status" value="1"/>
</dbReference>
<dbReference type="SUPFAM" id="SSF117281">
    <property type="entry name" value="Kelch motif"/>
    <property type="match status" value="1"/>
</dbReference>
<reference evidence="3 4" key="1">
    <citation type="submission" date="2022-03" db="EMBL/GenBank/DDBJ databases">
        <authorList>
            <person name="Nunn A."/>
            <person name="Chopra R."/>
            <person name="Nunn A."/>
            <person name="Contreras Garrido A."/>
        </authorList>
    </citation>
    <scope>NUCLEOTIDE SEQUENCE [LARGE SCALE GENOMIC DNA]</scope>
</reference>
<dbReference type="InterPro" id="IPR015915">
    <property type="entry name" value="Kelch-typ_b-propeller"/>
</dbReference>
<dbReference type="EMBL" id="OU466863">
    <property type="protein sequence ID" value="CAH2076141.1"/>
    <property type="molecule type" value="Genomic_DNA"/>
</dbReference>
<dbReference type="Gene3D" id="2.120.10.80">
    <property type="entry name" value="Kelch-type beta propeller"/>
    <property type="match status" value="1"/>
</dbReference>
<dbReference type="PANTHER" id="PTHR24414:SF23">
    <property type="entry name" value="F-BOX_KELCH-REPEAT PROTEIN SKIP6"/>
    <property type="match status" value="1"/>
</dbReference>
<dbReference type="Proteomes" id="UP000836841">
    <property type="component" value="Chromosome 7"/>
</dbReference>
<dbReference type="InterPro" id="IPR006652">
    <property type="entry name" value="Kelch_1"/>
</dbReference>
<evidence type="ECO:0000313" key="3">
    <source>
        <dbReference type="EMBL" id="CAH2076141.1"/>
    </source>
</evidence>
<dbReference type="InterPro" id="IPR050354">
    <property type="entry name" value="F-box/kelch-repeat_ARATH"/>
</dbReference>
<gene>
    <name evidence="3" type="ORF">TAV2_LOCUS24136</name>
</gene>
<sequence length="368" mass="41810">MDLIYRNRALSLRVSEKPPKDKKIKPLSAAMSNSAAVEEPPHKKKKPSPSPSSKGKARSRDVLLLDCRTHTWSRAPSMGVARASAAAGVVDGKIYVFGGCLSRDCSKWAEVFDPKTQTWDSVPPPPDRNMRCRCIHDSVVVKEEKLYAVDGMDRTFYYSPKEEKWGRGNTITPQGNERDWCVIDKVMYACDRKGNLCWCEPDRLEGEPEGKYWREVKGLGSLKESLATSRLVHVDSKTEALWEAQKSRFGREEKLVDLLPGARLSNSGGNIVVFWDKRDHDVDDIWCADIEIRCAEISVQRRGGEIWGNVEWDNAVMTVNPFSDRYKAEIKKIDLDDSTLISIPQMRLVVLQTSRNSPVAKHMRSRWR</sequence>
<protein>
    <recommendedName>
        <fullName evidence="2">FKB95-like N-terminal Kelch domain-containing protein</fullName>
    </recommendedName>
</protein>
<accession>A0AAU9T1J3</accession>
<evidence type="ECO:0000256" key="1">
    <source>
        <dbReference type="SAM" id="MobiDB-lite"/>
    </source>
</evidence>